<dbReference type="SUPFAM" id="SSF50199">
    <property type="entry name" value="Staphylococcal nuclease"/>
    <property type="match status" value="1"/>
</dbReference>
<dbReference type="PROSITE" id="PS50830">
    <property type="entry name" value="TNASE_3"/>
    <property type="match status" value="1"/>
</dbReference>
<accession>A0A5M6HVE0</accession>
<organism evidence="2 3">
    <name type="scientific">Blastochloris sulfoviridis</name>
    <dbReference type="NCBI Taxonomy" id="50712"/>
    <lineage>
        <taxon>Bacteria</taxon>
        <taxon>Pseudomonadati</taxon>
        <taxon>Pseudomonadota</taxon>
        <taxon>Alphaproteobacteria</taxon>
        <taxon>Hyphomicrobiales</taxon>
        <taxon>Blastochloridaceae</taxon>
        <taxon>Blastochloris</taxon>
    </lineage>
</organism>
<evidence type="ECO:0000313" key="3">
    <source>
        <dbReference type="Proteomes" id="UP000323886"/>
    </source>
</evidence>
<comment type="caution">
    <text evidence="2">The sequence shown here is derived from an EMBL/GenBank/DDBJ whole genome shotgun (WGS) entry which is preliminary data.</text>
</comment>
<dbReference type="OrthoDB" id="9805504at2"/>
<dbReference type="InterPro" id="IPR035437">
    <property type="entry name" value="SNase_OB-fold_sf"/>
</dbReference>
<keyword evidence="3" id="KW-1185">Reference proteome</keyword>
<dbReference type="AlphaFoldDB" id="A0A5M6HVE0"/>
<dbReference type="InterPro" id="IPR016071">
    <property type="entry name" value="Staphylococal_nuclease_OB-fold"/>
</dbReference>
<dbReference type="PANTHER" id="PTHR12302">
    <property type="entry name" value="EBNA2 BINDING PROTEIN P100"/>
    <property type="match status" value="1"/>
</dbReference>
<evidence type="ECO:0000313" key="2">
    <source>
        <dbReference type="EMBL" id="KAA5599873.1"/>
    </source>
</evidence>
<sequence>MALRFTRRWPLPLDIAGALVLALGLAWLGTQGRAPIWSGEQEVSGVARVVDGDSLRIGNAEIRLYGIDAPERSQTCERDGRSWPCGEAARRRLADLAEYRLVRCKVRDTDRYRRAVSECEAGGADLARQMALDGLAVAESGYFVEEVRARVNGRGLWAGQFVRPSEWRRAHPHRPH</sequence>
<reference evidence="2 3" key="1">
    <citation type="submission" date="2019-09" db="EMBL/GenBank/DDBJ databases">
        <title>Draft Whole-Genome sequence of Blastochloris sulfoviridis DSM 729.</title>
        <authorList>
            <person name="Meyer T.E."/>
            <person name="Kyndt J.A."/>
        </authorList>
    </citation>
    <scope>NUCLEOTIDE SEQUENCE [LARGE SCALE GENOMIC DNA]</scope>
    <source>
        <strain evidence="2 3">DSM 729</strain>
    </source>
</reference>
<name>A0A5M6HVE0_9HYPH</name>
<evidence type="ECO:0000259" key="1">
    <source>
        <dbReference type="PROSITE" id="PS50830"/>
    </source>
</evidence>
<protein>
    <submittedName>
        <fullName evidence="2">Thermonuclease family protein</fullName>
    </submittedName>
</protein>
<dbReference type="Proteomes" id="UP000323886">
    <property type="component" value="Unassembled WGS sequence"/>
</dbReference>
<feature type="domain" description="TNase-like" evidence="1">
    <location>
        <begin position="40"/>
        <end position="159"/>
    </location>
</feature>
<proteinExistence type="predicted"/>
<dbReference type="SMART" id="SM00318">
    <property type="entry name" value="SNc"/>
    <property type="match status" value="1"/>
</dbReference>
<dbReference type="Pfam" id="PF00565">
    <property type="entry name" value="SNase"/>
    <property type="match status" value="1"/>
</dbReference>
<dbReference type="RefSeq" id="WP_150097861.1">
    <property type="nucleotide sequence ID" value="NZ_VWPL01000019.1"/>
</dbReference>
<gene>
    <name evidence="2" type="ORF">F1193_11515</name>
</gene>
<dbReference type="PANTHER" id="PTHR12302:SF26">
    <property type="entry name" value="BLR1266 PROTEIN"/>
    <property type="match status" value="1"/>
</dbReference>
<dbReference type="Gene3D" id="2.40.50.90">
    <property type="match status" value="1"/>
</dbReference>
<dbReference type="EMBL" id="VWPL01000019">
    <property type="protein sequence ID" value="KAA5599873.1"/>
    <property type="molecule type" value="Genomic_DNA"/>
</dbReference>